<evidence type="ECO:0000256" key="1">
    <source>
        <dbReference type="ARBA" id="ARBA00003195"/>
    </source>
</evidence>
<keyword evidence="7" id="KW-0999">Mitochondrion inner membrane</keyword>
<keyword evidence="5" id="KW-0679">Respiratory chain</keyword>
<proteinExistence type="inferred from homology"/>
<keyword evidence="13" id="KW-1185">Reference proteome</keyword>
<evidence type="ECO:0000256" key="8">
    <source>
        <dbReference type="ARBA" id="ARBA00022982"/>
    </source>
</evidence>
<dbReference type="Proteomes" id="UP000694421">
    <property type="component" value="Unplaced"/>
</dbReference>
<evidence type="ECO:0000313" key="13">
    <source>
        <dbReference type="Proteomes" id="UP000694421"/>
    </source>
</evidence>
<evidence type="ECO:0000256" key="6">
    <source>
        <dbReference type="ARBA" id="ARBA00022692"/>
    </source>
</evidence>
<dbReference type="Ensembl" id="ENSSMRT00000009743.1">
    <property type="protein sequence ID" value="ENSSMRP00000008338.1"/>
    <property type="gene ID" value="ENSSMRG00000006686.1"/>
</dbReference>
<accession>A0A8D0BHB7</accession>
<comment type="function">
    <text evidence="1">Accessory subunit of the mitochondrial membrane respiratory chain NADH dehydrogenase (Complex I), that is believed not to be involved in catalysis. Complex I functions in the transfer of electrons from NADH to the respiratory chain. The immediate electron acceptor for the enzyme is believed to be ubiquinone.</text>
</comment>
<evidence type="ECO:0000256" key="9">
    <source>
        <dbReference type="ARBA" id="ARBA00022989"/>
    </source>
</evidence>
<keyword evidence="10" id="KW-0496">Mitochondrion</keyword>
<evidence type="ECO:0000313" key="12">
    <source>
        <dbReference type="Ensembl" id="ENSSMRP00000008338.1"/>
    </source>
</evidence>
<dbReference type="InterPro" id="IPR012576">
    <property type="entry name" value="NDUFB3"/>
</dbReference>
<keyword evidence="6" id="KW-0812">Transmembrane</keyword>
<reference evidence="12" key="2">
    <citation type="submission" date="2025-09" db="UniProtKB">
        <authorList>
            <consortium name="Ensembl"/>
        </authorList>
    </citation>
    <scope>IDENTIFICATION</scope>
</reference>
<evidence type="ECO:0000256" key="11">
    <source>
        <dbReference type="ARBA" id="ARBA00023136"/>
    </source>
</evidence>
<dbReference type="GO" id="GO:0005743">
    <property type="term" value="C:mitochondrial inner membrane"/>
    <property type="evidence" value="ECO:0007669"/>
    <property type="project" value="UniProtKB-SubCell"/>
</dbReference>
<evidence type="ECO:0000256" key="10">
    <source>
        <dbReference type="ARBA" id="ARBA00023128"/>
    </source>
</evidence>
<dbReference type="GO" id="GO:0022900">
    <property type="term" value="P:electron transport chain"/>
    <property type="evidence" value="ECO:0007669"/>
    <property type="project" value="InterPro"/>
</dbReference>
<evidence type="ECO:0000256" key="4">
    <source>
        <dbReference type="ARBA" id="ARBA00022448"/>
    </source>
</evidence>
<comment type="similarity">
    <text evidence="3">Belongs to the complex I NDUFB3 subunit family.</text>
</comment>
<reference evidence="12" key="1">
    <citation type="submission" date="2025-08" db="UniProtKB">
        <authorList>
            <consortium name="Ensembl"/>
        </authorList>
    </citation>
    <scope>IDENTIFICATION</scope>
</reference>
<evidence type="ECO:0000256" key="5">
    <source>
        <dbReference type="ARBA" id="ARBA00022660"/>
    </source>
</evidence>
<keyword evidence="8" id="KW-0249">Electron transport</keyword>
<evidence type="ECO:0000256" key="3">
    <source>
        <dbReference type="ARBA" id="ARBA00005667"/>
    </source>
</evidence>
<dbReference type="AlphaFoldDB" id="A0A8D0BHB7"/>
<sequence length="91" mass="10536">ILHKHKCSHSHPGLSYVQWKIKVTPLPGGQEKLAWWSLRDLWLCSEACRYMSRYSNQVIFCVVFGKGFKWGFAAYVVPFKTENAFNPAKSE</sequence>
<name>A0A8D0BHB7_SALMN</name>
<keyword evidence="9" id="KW-1133">Transmembrane helix</keyword>
<evidence type="ECO:0000256" key="7">
    <source>
        <dbReference type="ARBA" id="ARBA00022792"/>
    </source>
</evidence>
<organism evidence="12 13">
    <name type="scientific">Salvator merianae</name>
    <name type="common">Argentine black and white tegu</name>
    <name type="synonym">Tupinambis merianae</name>
    <dbReference type="NCBI Taxonomy" id="96440"/>
    <lineage>
        <taxon>Eukaryota</taxon>
        <taxon>Metazoa</taxon>
        <taxon>Chordata</taxon>
        <taxon>Craniata</taxon>
        <taxon>Vertebrata</taxon>
        <taxon>Euteleostomi</taxon>
        <taxon>Lepidosauria</taxon>
        <taxon>Squamata</taxon>
        <taxon>Bifurcata</taxon>
        <taxon>Unidentata</taxon>
        <taxon>Episquamata</taxon>
        <taxon>Laterata</taxon>
        <taxon>Teiioidea</taxon>
        <taxon>Teiidae</taxon>
        <taxon>Salvator</taxon>
    </lineage>
</organism>
<dbReference type="Pfam" id="PF08122">
    <property type="entry name" value="NDUF_B12"/>
    <property type="match status" value="1"/>
</dbReference>
<evidence type="ECO:0000256" key="2">
    <source>
        <dbReference type="ARBA" id="ARBA00004298"/>
    </source>
</evidence>
<keyword evidence="11" id="KW-0472">Membrane</keyword>
<keyword evidence="4" id="KW-0813">Transport</keyword>
<protein>
    <submittedName>
        <fullName evidence="12">Uncharacterized protein</fullName>
    </submittedName>
</protein>
<comment type="subcellular location">
    <subcellularLocation>
        <location evidence="2">Mitochondrion inner membrane</location>
        <topology evidence="2">Single-pass membrane protein</topology>
        <orientation evidence="2">Matrix side</orientation>
    </subcellularLocation>
</comment>